<dbReference type="PANTHER" id="PTHR30203">
    <property type="entry name" value="OUTER MEMBRANE CATION EFFLUX PROTEIN"/>
    <property type="match status" value="1"/>
</dbReference>
<evidence type="ECO:0000313" key="5">
    <source>
        <dbReference type="Proteomes" id="UP000007257"/>
    </source>
</evidence>
<organism evidence="4 5">
    <name type="scientific">Rahnella sp. (strain Y9602)</name>
    <dbReference type="NCBI Taxonomy" id="2703885"/>
    <lineage>
        <taxon>Bacteria</taxon>
        <taxon>Pseudomonadati</taxon>
        <taxon>Pseudomonadota</taxon>
        <taxon>Gammaproteobacteria</taxon>
        <taxon>Enterobacterales</taxon>
        <taxon>Yersiniaceae</taxon>
        <taxon>Rahnella</taxon>
    </lineage>
</organism>
<dbReference type="GO" id="GO:0015562">
    <property type="term" value="F:efflux transmembrane transporter activity"/>
    <property type="evidence" value="ECO:0007669"/>
    <property type="project" value="InterPro"/>
</dbReference>
<comment type="subcellular location">
    <subcellularLocation>
        <location evidence="1 3">Cell outer membrane</location>
        <topology evidence="1 3">Lipid-anchor</topology>
    </subcellularLocation>
</comment>
<evidence type="ECO:0000256" key="2">
    <source>
        <dbReference type="ARBA" id="ARBA00007613"/>
    </source>
</evidence>
<dbReference type="eggNOG" id="COG1538">
    <property type="taxonomic scope" value="Bacteria"/>
</dbReference>
<keyword evidence="3" id="KW-0472">Membrane</keyword>
<dbReference type="EMBL" id="CP002506">
    <property type="protein sequence ID" value="ADW76401.1"/>
    <property type="molecule type" value="Genomic_DNA"/>
</dbReference>
<keyword evidence="3 4" id="KW-0449">Lipoprotein</keyword>
<name>A0A0H3FJA6_RAHSY</name>
<comment type="similarity">
    <text evidence="2 3">Belongs to the outer membrane factor (OMF) (TC 1.B.17) family.</text>
</comment>
<gene>
    <name evidence="4" type="ordered locus">Rahaq_4822</name>
</gene>
<dbReference type="SUPFAM" id="SSF56954">
    <property type="entry name" value="Outer membrane efflux proteins (OEP)"/>
    <property type="match status" value="1"/>
</dbReference>
<dbReference type="Gene3D" id="1.20.1600.10">
    <property type="entry name" value="Outer membrane efflux proteins (OEP)"/>
    <property type="match status" value="1"/>
</dbReference>
<feature type="chain" id="PRO_5002609146" evidence="3">
    <location>
        <begin position="21"/>
        <end position="457"/>
    </location>
</feature>
<dbReference type="AlphaFoldDB" id="A0A0H3FJA6"/>
<dbReference type="PANTHER" id="PTHR30203:SF32">
    <property type="entry name" value="CATION EFFLUX SYSTEM PROTEIN CUSC"/>
    <property type="match status" value="1"/>
</dbReference>
<sequence>MIFRLSIISLAMLLAGCISLDPDYQRPAAPVPAVWPAQGAQPAATTVLSDWQGIMADARLNAVVAKALTSNRDLQEAIADIEAAKALYGEQRASLFPTLDAELSQTRSRTQDAGVSSSATADGAVSSFEIDLFGRNRSLSTAAKETWLASESTAQNTRLTLISETSTAWITLAADNSNLKLAQDTLKSAADSLSITQRRQQEGVASGPDVSSSMAIYQQARASVASYQTLVAQDINALNLLAGDTVAQNLLPGTLESLAPQAIKLVPAGISSSVLLRRPDVQEAEHNLKSANADIGAARANFFPTLSLTASAGVGSSSLSNLFSHGSNVWSFAPSLSLPLFTGGSNTAQLRYAEAEKKGLIAAYEKAIQSAFKDVADALARRATLSEQMDAQQQYVAAAQRSYDLARRSYETGAGDYLTVLTDQRSLWSAQTDLIALQQTDFENRITLWQTLGGGVK</sequence>
<keyword evidence="3" id="KW-0564">Palmitate</keyword>
<reference evidence="5" key="1">
    <citation type="submission" date="2011-01" db="EMBL/GenBank/DDBJ databases">
        <title>Complete sequence of plasmid1 of Rahnella sp. Y9602.</title>
        <authorList>
            <consortium name="US DOE Joint Genome Institute"/>
            <person name="Lucas S."/>
            <person name="Copeland A."/>
            <person name="Lapidus A."/>
            <person name="Cheng J.-F."/>
            <person name="Goodwin L."/>
            <person name="Pitluck S."/>
            <person name="Lu M."/>
            <person name="Detter J.C."/>
            <person name="Han C."/>
            <person name="Tapia R."/>
            <person name="Land M."/>
            <person name="Hauser L."/>
            <person name="Kyrpides N."/>
            <person name="Ivanova N."/>
            <person name="Ovchinnikova G."/>
            <person name="Pagani I."/>
            <person name="Sobecky P.A."/>
            <person name="Martinez R.J."/>
            <person name="Woyke T."/>
        </authorList>
    </citation>
    <scope>NUCLEOTIDE SEQUENCE [LARGE SCALE GENOMIC DNA]</scope>
    <source>
        <strain evidence="5">Y9602</strain>
        <plasmid evidence="5">pRAHAQ01</plasmid>
    </source>
</reference>
<accession>A0A0H3FJA6</accession>
<reference evidence="4 5" key="2">
    <citation type="journal article" date="2012" name="J. Bacteriol.">
        <title>Complete Genome Sequence of Rahnella sp. Strain Y9602, a Gammaproteobacterium Isolate from Metal- and Radionuclide-Contaminated Soil.</title>
        <authorList>
            <person name="Martinez R.J."/>
            <person name="Bruce D."/>
            <person name="Detter C."/>
            <person name="Goodwin L.A."/>
            <person name="Han J."/>
            <person name="Han C.S."/>
            <person name="Held B."/>
            <person name="Land M.L."/>
            <person name="Mikhailova N."/>
            <person name="Nolan M."/>
            <person name="Pennacchio L."/>
            <person name="Pitluck S."/>
            <person name="Tapia R."/>
            <person name="Woyke T."/>
            <person name="Sobecky P.A."/>
        </authorList>
    </citation>
    <scope>NUCLEOTIDE SEQUENCE [LARGE SCALE GENOMIC DNA]</scope>
    <source>
        <strain evidence="4 5">Y9602</strain>
        <plasmid evidence="4 5">pRAHAQ01</plasmid>
    </source>
</reference>
<keyword evidence="4" id="KW-0614">Plasmid</keyword>
<dbReference type="GO" id="GO:0009279">
    <property type="term" value="C:cell outer membrane"/>
    <property type="evidence" value="ECO:0007669"/>
    <property type="project" value="UniProtKB-SubCell"/>
</dbReference>
<dbReference type="Pfam" id="PF02321">
    <property type="entry name" value="OEP"/>
    <property type="match status" value="2"/>
</dbReference>
<proteinExistence type="inferred from homology"/>
<evidence type="ECO:0000256" key="1">
    <source>
        <dbReference type="ARBA" id="ARBA00004459"/>
    </source>
</evidence>
<dbReference type="KEGG" id="rah:Rahaq_4822"/>
<dbReference type="HOGENOM" id="CLU_012817_13_3_6"/>
<dbReference type="PROSITE" id="PS51257">
    <property type="entry name" value="PROKAR_LIPOPROTEIN"/>
    <property type="match status" value="1"/>
</dbReference>
<dbReference type="InterPro" id="IPR003423">
    <property type="entry name" value="OMP_efflux"/>
</dbReference>
<evidence type="ECO:0000313" key="4">
    <source>
        <dbReference type="EMBL" id="ADW76401.1"/>
    </source>
</evidence>
<dbReference type="InterPro" id="IPR010131">
    <property type="entry name" value="MdtP/NodT-like"/>
</dbReference>
<protein>
    <submittedName>
        <fullName evidence="4">RND efflux system, outer membrane lipoprotein, NodT family</fullName>
    </submittedName>
</protein>
<keyword evidence="3" id="KW-0812">Transmembrane</keyword>
<dbReference type="Gene3D" id="2.20.200.10">
    <property type="entry name" value="Outer membrane efflux proteins (OEP)"/>
    <property type="match status" value="1"/>
</dbReference>
<geneLocation type="plasmid" evidence="4 5">
    <name>pRAHAQ01</name>
</geneLocation>
<dbReference type="NCBIfam" id="TIGR01845">
    <property type="entry name" value="outer_NodT"/>
    <property type="match status" value="1"/>
</dbReference>
<evidence type="ECO:0000256" key="3">
    <source>
        <dbReference type="RuleBase" id="RU362097"/>
    </source>
</evidence>
<dbReference type="Proteomes" id="UP000007257">
    <property type="component" value="Plasmid pRAHAQ01"/>
</dbReference>
<keyword evidence="3" id="KW-1134">Transmembrane beta strand</keyword>
<feature type="signal peptide" evidence="3">
    <location>
        <begin position="1"/>
        <end position="20"/>
    </location>
</feature>
<keyword evidence="3" id="KW-0732">Signal</keyword>